<feature type="compositionally biased region" description="Basic and acidic residues" evidence="1">
    <location>
        <begin position="345"/>
        <end position="356"/>
    </location>
</feature>
<sequence>MSATAFDAQLLVPDNDASHLQLANLIAAGRFTGAALSDSAHRYLDAFCNKSYSNGRRRWAGIALAGMMRVSAGVVQRLKKLPHGLRRLGAIILAQDEREERRIVAGLIVRQGIEAGIDFADFWESDKVPHSAPDFPKDCGEQWMERFQTYLDTLGSLALAKFNNDSLILYPMSLSASDGFRWTGKSALVIVEKDLLTIVVSDSTLTRILFIDIPISHVKETSLQQDSPHESQEGRSGHKMHVLVITLLAQSTAYRVNSTDRSGSEFKVSFLSREDAEEFEVGIQDARKLARATTTAAEAADSAASSGSPSNLRRVDALLLSAQHKDGSGDSDVDAMDESPDQAIEEPRHTAQDKSKGKLPKISYATKQKVKQLPSGRSKTTKSRTTKANPVIYQDEDDDEDEETSEDEYDLQSKVPAHSIPGRKSLGRRKANAEDDDFVPTASKAKPRTAKRKRGSSDAGEDGRSKMKTQTKMSDASGSTTTKLQKTKVLDDAQTRPARAREPMKQSTAQQKLQNEASSRPTLIGKLLKSKSPSKPAAPAFKKPGQPASTPGRPRAQPVGNTPKAQTPVEAHNDPDHLPIHIPSSTPRGQAIHDEDFGLHYTPANSEILSSNSKRVPDSPHAESTAISGHADCDDVHREKRMGDLETARSDPFKQRQPSQKISSFTRKLTGESITNEGLELVDEEPANEDIEIDELNVGLINQPLLKQSPSLLKHRTTASNQPRMQGPAARVRVFKSLSASLKESRNATAQTSSSRRRTPPAAAHGDEERVQAKDSILCAPREAVEDTLPDMPALVEDEGDTRLVGEEMELPNQYGTKASDLHFRSSPPIPDSSSVRGASSDESEAEAEASPPTSRADELEWEAALEPHQRALHEQLLRTSKRVVRHIVDSETAVTDIADVFGDDGARLVDVLLERQGVECGEVFEKLEKKRGGLLEALSEASERLKAERAQVPMAD</sequence>
<feature type="compositionally biased region" description="Acidic residues" evidence="1">
    <location>
        <begin position="394"/>
        <end position="410"/>
    </location>
</feature>
<feature type="compositionally biased region" description="Basic and acidic residues" evidence="1">
    <location>
        <begin position="488"/>
        <end position="504"/>
    </location>
</feature>
<gene>
    <name evidence="2" type="ORF">EKO04_009664</name>
</gene>
<feature type="region of interest" description="Disordered" evidence="1">
    <location>
        <begin position="812"/>
        <end position="858"/>
    </location>
</feature>
<protein>
    <submittedName>
        <fullName evidence="2">Uncharacterized protein</fullName>
    </submittedName>
</protein>
<evidence type="ECO:0000256" key="1">
    <source>
        <dbReference type="SAM" id="MobiDB-lite"/>
    </source>
</evidence>
<feature type="compositionally biased region" description="Polar residues" evidence="1">
    <location>
        <begin position="505"/>
        <end position="521"/>
    </location>
</feature>
<keyword evidence="3" id="KW-1185">Reference proteome</keyword>
<accession>A0A8H7IUP8</accession>
<dbReference type="OrthoDB" id="5374844at2759"/>
<feature type="region of interest" description="Disordered" evidence="1">
    <location>
        <begin position="742"/>
        <end position="774"/>
    </location>
</feature>
<feature type="region of interest" description="Disordered" evidence="1">
    <location>
        <begin position="711"/>
        <end position="730"/>
    </location>
</feature>
<feature type="compositionally biased region" description="Basic and acidic residues" evidence="1">
    <location>
        <begin position="631"/>
        <end position="654"/>
    </location>
</feature>
<feature type="compositionally biased region" description="Low complexity" evidence="1">
    <location>
        <begin position="526"/>
        <end position="544"/>
    </location>
</feature>
<name>A0A8H7IUP8_9PLEO</name>
<evidence type="ECO:0000313" key="3">
    <source>
        <dbReference type="Proteomes" id="UP000651452"/>
    </source>
</evidence>
<feature type="compositionally biased region" description="Polar residues" evidence="1">
    <location>
        <begin position="656"/>
        <end position="676"/>
    </location>
</feature>
<proteinExistence type="predicted"/>
<reference evidence="2" key="2">
    <citation type="submission" date="2020-09" db="EMBL/GenBank/DDBJ databases">
        <title>Reference genome assembly for Australian Ascochyta lentis isolate Al4.</title>
        <authorList>
            <person name="Lee R.C."/>
            <person name="Farfan-Caceres L.M."/>
            <person name="Debler J.W."/>
            <person name="Williams A.H."/>
            <person name="Henares B.M."/>
        </authorList>
    </citation>
    <scope>NUCLEOTIDE SEQUENCE</scope>
    <source>
        <strain evidence="2">Al4</strain>
    </source>
</reference>
<dbReference type="EMBL" id="RZGK01000018">
    <property type="protein sequence ID" value="KAF9692539.1"/>
    <property type="molecule type" value="Genomic_DNA"/>
</dbReference>
<reference evidence="2" key="1">
    <citation type="submission" date="2018-12" db="EMBL/GenBank/DDBJ databases">
        <authorList>
            <person name="Syme R.A."/>
            <person name="Farfan-Caceres L."/>
            <person name="Lichtenzveig J."/>
        </authorList>
    </citation>
    <scope>NUCLEOTIDE SEQUENCE</scope>
    <source>
        <strain evidence="2">Al4</strain>
    </source>
</reference>
<feature type="compositionally biased region" description="Polar residues" evidence="1">
    <location>
        <begin position="468"/>
        <end position="484"/>
    </location>
</feature>
<dbReference type="AlphaFoldDB" id="A0A8H7IUP8"/>
<organism evidence="2 3">
    <name type="scientific">Ascochyta lentis</name>
    <dbReference type="NCBI Taxonomy" id="205686"/>
    <lineage>
        <taxon>Eukaryota</taxon>
        <taxon>Fungi</taxon>
        <taxon>Dikarya</taxon>
        <taxon>Ascomycota</taxon>
        <taxon>Pezizomycotina</taxon>
        <taxon>Dothideomycetes</taxon>
        <taxon>Pleosporomycetidae</taxon>
        <taxon>Pleosporales</taxon>
        <taxon>Pleosporineae</taxon>
        <taxon>Didymellaceae</taxon>
        <taxon>Ascochyta</taxon>
    </lineage>
</organism>
<comment type="caution">
    <text evidence="2">The sequence shown here is derived from an EMBL/GenBank/DDBJ whole genome shotgun (WGS) entry which is preliminary data.</text>
</comment>
<feature type="region of interest" description="Disordered" evidence="1">
    <location>
        <begin position="343"/>
        <end position="686"/>
    </location>
</feature>
<feature type="compositionally biased region" description="Polar residues" evidence="1">
    <location>
        <begin position="603"/>
        <end position="614"/>
    </location>
</feature>
<evidence type="ECO:0000313" key="2">
    <source>
        <dbReference type="EMBL" id="KAF9692539.1"/>
    </source>
</evidence>
<dbReference type="Proteomes" id="UP000651452">
    <property type="component" value="Unassembled WGS sequence"/>
</dbReference>
<feature type="compositionally biased region" description="Basic residues" evidence="1">
    <location>
        <begin position="445"/>
        <end position="454"/>
    </location>
</feature>
<feature type="compositionally biased region" description="Polar residues" evidence="1">
    <location>
        <begin position="742"/>
        <end position="754"/>
    </location>
</feature>